<accession>A0ABP2GV21</accession>
<comment type="caution">
    <text evidence="1">The sequence shown here is derived from an EMBL/GenBank/DDBJ whole genome shotgun (WGS) entry which is preliminary data.</text>
</comment>
<keyword evidence="2" id="KW-1185">Reference proteome</keyword>
<name>A0ABP2GV21_VIBOR</name>
<dbReference type="Proteomes" id="UP000003515">
    <property type="component" value="Unassembled WGS sequence"/>
</dbReference>
<proteinExistence type="predicted"/>
<evidence type="ECO:0000313" key="2">
    <source>
        <dbReference type="Proteomes" id="UP000003515"/>
    </source>
</evidence>
<organism evidence="1 2">
    <name type="scientific">Vibrio orientalis CIP 102891 = ATCC 33934</name>
    <dbReference type="NCBI Taxonomy" id="675816"/>
    <lineage>
        <taxon>Bacteria</taxon>
        <taxon>Pseudomonadati</taxon>
        <taxon>Pseudomonadota</taxon>
        <taxon>Gammaproteobacteria</taxon>
        <taxon>Vibrionales</taxon>
        <taxon>Vibrionaceae</taxon>
        <taxon>Vibrio</taxon>
        <taxon>Vibrio oreintalis group</taxon>
    </lineage>
</organism>
<sequence length="38" mass="4008">MSARGHSNSIDGWNSAEANGEDAMELEVTLNSLSQSAQ</sequence>
<evidence type="ECO:0000313" key="1">
    <source>
        <dbReference type="EMBL" id="EEX91577.1"/>
    </source>
</evidence>
<gene>
    <name evidence="1" type="ORF">VIA_002219</name>
</gene>
<reference evidence="1 2" key="1">
    <citation type="submission" date="2009-10" db="EMBL/GenBank/DDBJ databases">
        <authorList>
            <consortium name="Los Alamos National Laboratory (LANL)"/>
            <consortium name="National Microbial Pathogen Data Resource (NMPDR)"/>
            <person name="Munk A.C."/>
            <person name="Chertkov O."/>
            <person name="Tapia R."/>
            <person name="Green L."/>
            <person name="Rogers Y."/>
            <person name="Detter J.C."/>
            <person name="Bruce D."/>
            <person name="Brettin T.S."/>
            <person name="Colwell R.R."/>
            <person name="Huq A."/>
            <person name="Grim C.J."/>
            <person name="Hasan N.A."/>
            <person name="Bartels D."/>
            <person name="Vonstein V."/>
        </authorList>
    </citation>
    <scope>NUCLEOTIDE SEQUENCE [LARGE SCALE GENOMIC DNA]</scope>
    <source>
        <strain evidence="1 2">CIP 102891</strain>
    </source>
</reference>
<dbReference type="EMBL" id="ACZV01000005">
    <property type="protein sequence ID" value="EEX91577.1"/>
    <property type="molecule type" value="Genomic_DNA"/>
</dbReference>
<protein>
    <submittedName>
        <fullName evidence="1">Uncharacterized protein</fullName>
    </submittedName>
</protein>